<dbReference type="InterPro" id="IPR036942">
    <property type="entry name" value="Beta-barrel_TonB_sf"/>
</dbReference>
<keyword evidence="5 9" id="KW-0798">TonB box</keyword>
<reference evidence="14" key="1">
    <citation type="submission" date="2013-08" db="EMBL/GenBank/DDBJ databases">
        <title>Genome sequencing of Arenimonas donghaensis.</title>
        <authorList>
            <person name="Chen F."/>
            <person name="Wang G."/>
        </authorList>
    </citation>
    <scope>NUCLEOTIDE SEQUENCE [LARGE SCALE GENOMIC DNA]</scope>
    <source>
        <strain evidence="14">HO3-R19</strain>
    </source>
</reference>
<feature type="chain" id="PRO_5001826333" description="TonB-dependent receptor" evidence="10">
    <location>
        <begin position="26"/>
        <end position="841"/>
    </location>
</feature>
<evidence type="ECO:0000313" key="13">
    <source>
        <dbReference type="EMBL" id="KFL36243.1"/>
    </source>
</evidence>
<dbReference type="Proteomes" id="UP000029085">
    <property type="component" value="Unassembled WGS sequence"/>
</dbReference>
<keyword evidence="7 8" id="KW-0998">Cell outer membrane</keyword>
<evidence type="ECO:0000259" key="12">
    <source>
        <dbReference type="Pfam" id="PF07715"/>
    </source>
</evidence>
<name>A0A087MH90_9GAMM</name>
<dbReference type="SUPFAM" id="SSF56935">
    <property type="entry name" value="Porins"/>
    <property type="match status" value="1"/>
</dbReference>
<dbReference type="InterPro" id="IPR037066">
    <property type="entry name" value="Plug_dom_sf"/>
</dbReference>
<dbReference type="InterPro" id="IPR039426">
    <property type="entry name" value="TonB-dep_rcpt-like"/>
</dbReference>
<evidence type="ECO:0000256" key="7">
    <source>
        <dbReference type="ARBA" id="ARBA00023237"/>
    </source>
</evidence>
<organism evidence="13 14">
    <name type="scientific">Arenimonas donghaensis DSM 18148 = HO3-R19</name>
    <dbReference type="NCBI Taxonomy" id="1121014"/>
    <lineage>
        <taxon>Bacteria</taxon>
        <taxon>Pseudomonadati</taxon>
        <taxon>Pseudomonadota</taxon>
        <taxon>Gammaproteobacteria</taxon>
        <taxon>Lysobacterales</taxon>
        <taxon>Lysobacteraceae</taxon>
        <taxon>Arenimonas</taxon>
    </lineage>
</organism>
<dbReference type="PROSITE" id="PS52016">
    <property type="entry name" value="TONB_DEPENDENT_REC_3"/>
    <property type="match status" value="1"/>
</dbReference>
<dbReference type="EMBL" id="AVCJ01000023">
    <property type="protein sequence ID" value="KFL36243.1"/>
    <property type="molecule type" value="Genomic_DNA"/>
</dbReference>
<dbReference type="AlphaFoldDB" id="A0A087MH90"/>
<keyword evidence="3 8" id="KW-1134">Transmembrane beta strand</keyword>
<feature type="domain" description="TonB-dependent receptor-like beta-barrel" evidence="11">
    <location>
        <begin position="375"/>
        <end position="806"/>
    </location>
</feature>
<keyword evidence="4 8" id="KW-0812">Transmembrane</keyword>
<reference evidence="13 14" key="2">
    <citation type="journal article" date="2015" name="Stand. Genomic Sci.">
        <title>High quality draft genomic sequence of Arenimonas donghaensis DSM 18148(T).</title>
        <authorList>
            <person name="Chen F."/>
            <person name="Wang H."/>
            <person name="Cao Y."/>
            <person name="Li X."/>
            <person name="Wang G."/>
        </authorList>
    </citation>
    <scope>NUCLEOTIDE SEQUENCE [LARGE SCALE GENOMIC DNA]</scope>
    <source>
        <strain evidence="13 14">HO3-R19</strain>
    </source>
</reference>
<feature type="signal peptide" evidence="10">
    <location>
        <begin position="1"/>
        <end position="25"/>
    </location>
</feature>
<dbReference type="STRING" id="1121014.N788_04965"/>
<evidence type="ECO:0000256" key="4">
    <source>
        <dbReference type="ARBA" id="ARBA00022692"/>
    </source>
</evidence>
<evidence type="ECO:0008006" key="15">
    <source>
        <dbReference type="Google" id="ProtNLM"/>
    </source>
</evidence>
<dbReference type="PANTHER" id="PTHR47234:SF2">
    <property type="entry name" value="TONB-DEPENDENT RECEPTOR"/>
    <property type="match status" value="1"/>
</dbReference>
<comment type="caution">
    <text evidence="13">The sequence shown here is derived from an EMBL/GenBank/DDBJ whole genome shotgun (WGS) entry which is preliminary data.</text>
</comment>
<dbReference type="PROSITE" id="PS51257">
    <property type="entry name" value="PROKAR_LIPOPROTEIN"/>
    <property type="match status" value="1"/>
</dbReference>
<gene>
    <name evidence="13" type="ORF">N788_04965</name>
</gene>
<keyword evidence="2 8" id="KW-0813">Transport</keyword>
<keyword evidence="14" id="KW-1185">Reference proteome</keyword>
<dbReference type="Pfam" id="PF00593">
    <property type="entry name" value="TonB_dep_Rec_b-barrel"/>
    <property type="match status" value="1"/>
</dbReference>
<evidence type="ECO:0000256" key="10">
    <source>
        <dbReference type="SAM" id="SignalP"/>
    </source>
</evidence>
<evidence type="ECO:0000256" key="3">
    <source>
        <dbReference type="ARBA" id="ARBA00022452"/>
    </source>
</evidence>
<accession>A0A087MH90</accession>
<dbReference type="OrthoDB" id="6276154at2"/>
<dbReference type="InterPro" id="IPR012910">
    <property type="entry name" value="Plug_dom"/>
</dbReference>
<dbReference type="Pfam" id="PF07715">
    <property type="entry name" value="Plug"/>
    <property type="match status" value="1"/>
</dbReference>
<evidence type="ECO:0000259" key="11">
    <source>
        <dbReference type="Pfam" id="PF00593"/>
    </source>
</evidence>
<evidence type="ECO:0000256" key="6">
    <source>
        <dbReference type="ARBA" id="ARBA00023136"/>
    </source>
</evidence>
<evidence type="ECO:0000256" key="5">
    <source>
        <dbReference type="ARBA" id="ARBA00023077"/>
    </source>
</evidence>
<evidence type="ECO:0000256" key="8">
    <source>
        <dbReference type="PROSITE-ProRule" id="PRU01360"/>
    </source>
</evidence>
<dbReference type="PATRIC" id="fig|1121014.3.peg.1882"/>
<feature type="domain" description="TonB-dependent receptor plug" evidence="12">
    <location>
        <begin position="47"/>
        <end position="155"/>
    </location>
</feature>
<protein>
    <recommendedName>
        <fullName evidence="15">TonB-dependent receptor</fullName>
    </recommendedName>
</protein>
<dbReference type="InterPro" id="IPR000531">
    <property type="entry name" value="Beta-barrel_TonB"/>
</dbReference>
<sequence>MRKQLLASSIQLAVACGLASGSALAQTDVEPATATASRLAQAADALPVVVIDRAQIDASGHVLLADVLRDLPQASFGNFRPQSGSSAQGIANIDLRGLGAGRTLVLVDGRRVSPSPSSAAFGADLNTIPLAMVERIEVYASGASAIHGPDAVGGVVNLVTRRDFNGAQIRVGHAASEVRGGDLDDMSVVFGSSTERTRLVVGAAKAQRGMVFTRDQIGGDVRGVGFYGNNYYDWNTQRFVTVPGFDCNQGAFYELATGVCSFDFNQVAAQEAKIGSTSVFLRGEHQINERWQVHATASVSRAASFGRYAPTPGAVVVDDGTPNDINNGVACGEGGCVPGTTDGLPTYYYHRFAAAGNRDDNSETIRSEFLVGFQGPLTDRLDLDVGLRRTNEKLISLGRNYIVSDLANQLANDGRYDLADPFGAPPEVLSSLKATTSREASMQQDTVYASVHASLFGMGGGTSEAIFGAEGTKVRYRDNYDSLSEAGRILGTAGNSAGGDRDVNSVFAQWRLPFTSRLDLTLAVRHDDFDRLDSQTSPQANLRWQPLDLLTLRAQWGQGYRTPGLDITTQLPSPSNQTVNDPLTCSALAQPPSCLVQVPVVTIGNPLLASESSEHYGLGVLVRPLDMLRISLDYSNVRVADRITQYQAQDVVNADINPSIFGPLPNGLGVVRTASGSIGEVVIGYGNGGASEVDALDLVIGADLSLGRYGELGTELAVSHLLRWESFSPGGNGFRLEGRFGYPDTRARLATTWTLGDLSFAWRAHGIEGQSSGGANSTVGSYVTHDLQLAWKAPWNASIVAGVTNIGDRYPSLRAAGDRSFNFNLYDAYGRTPYLRYTQAF</sequence>
<evidence type="ECO:0000256" key="9">
    <source>
        <dbReference type="RuleBase" id="RU003357"/>
    </source>
</evidence>
<dbReference type="Gene3D" id="2.40.170.20">
    <property type="entry name" value="TonB-dependent receptor, beta-barrel domain"/>
    <property type="match status" value="1"/>
</dbReference>
<comment type="similarity">
    <text evidence="8 9">Belongs to the TonB-dependent receptor family.</text>
</comment>
<keyword evidence="10" id="KW-0732">Signal</keyword>
<dbReference type="RefSeq" id="WP_034224275.1">
    <property type="nucleotide sequence ID" value="NZ_AVCJ01000023.1"/>
</dbReference>
<comment type="subcellular location">
    <subcellularLocation>
        <location evidence="1 8">Cell outer membrane</location>
        <topology evidence="1 8">Multi-pass membrane protein</topology>
    </subcellularLocation>
</comment>
<evidence type="ECO:0000313" key="14">
    <source>
        <dbReference type="Proteomes" id="UP000029085"/>
    </source>
</evidence>
<dbReference type="Gene3D" id="2.170.130.10">
    <property type="entry name" value="TonB-dependent receptor, plug domain"/>
    <property type="match status" value="1"/>
</dbReference>
<keyword evidence="6 8" id="KW-0472">Membrane</keyword>
<proteinExistence type="inferred from homology"/>
<evidence type="ECO:0000256" key="2">
    <source>
        <dbReference type="ARBA" id="ARBA00022448"/>
    </source>
</evidence>
<evidence type="ECO:0000256" key="1">
    <source>
        <dbReference type="ARBA" id="ARBA00004571"/>
    </source>
</evidence>
<dbReference type="GO" id="GO:0009279">
    <property type="term" value="C:cell outer membrane"/>
    <property type="evidence" value="ECO:0007669"/>
    <property type="project" value="UniProtKB-SubCell"/>
</dbReference>
<dbReference type="PANTHER" id="PTHR47234">
    <property type="match status" value="1"/>
</dbReference>